<dbReference type="KEGG" id="mmec:FIU01_06745"/>
<dbReference type="HAMAP" id="MF_01031">
    <property type="entry name" value="LeuD_type1"/>
    <property type="match status" value="1"/>
</dbReference>
<evidence type="ECO:0000259" key="11">
    <source>
        <dbReference type="Pfam" id="PF00694"/>
    </source>
</evidence>
<proteinExistence type="inferred from homology"/>
<evidence type="ECO:0000256" key="9">
    <source>
        <dbReference type="ARBA" id="ARBA00023304"/>
    </source>
</evidence>
<dbReference type="GO" id="GO:0009098">
    <property type="term" value="P:L-leucine biosynthetic process"/>
    <property type="evidence" value="ECO:0007669"/>
    <property type="project" value="UniProtKB-UniRule"/>
</dbReference>
<dbReference type="InterPro" id="IPR050075">
    <property type="entry name" value="LeuD"/>
</dbReference>
<dbReference type="InterPro" id="IPR015928">
    <property type="entry name" value="Aconitase/3IPM_dehydase_swvl"/>
</dbReference>
<gene>
    <name evidence="10 12" type="primary">leuD</name>
    <name evidence="12" type="ORF">FIU01_06745</name>
</gene>
<evidence type="ECO:0000256" key="8">
    <source>
        <dbReference type="ARBA" id="ARBA00023239"/>
    </source>
</evidence>
<dbReference type="FunFam" id="3.20.19.10:FF:000003">
    <property type="entry name" value="3-isopropylmalate dehydratase small subunit"/>
    <property type="match status" value="1"/>
</dbReference>
<comment type="function">
    <text evidence="2 10">Catalyzes the isomerization between 2-isopropylmalate and 3-isopropylmalate, via the formation of 2-isopropylmaleate.</text>
</comment>
<accession>A0A5B8CSY5</accession>
<dbReference type="OrthoDB" id="9777465at2"/>
<dbReference type="NCBIfam" id="NF002458">
    <property type="entry name" value="PRK01641.1"/>
    <property type="match status" value="1"/>
</dbReference>
<dbReference type="Gene3D" id="3.20.19.10">
    <property type="entry name" value="Aconitase, domain 4"/>
    <property type="match status" value="1"/>
</dbReference>
<reference evidence="13" key="1">
    <citation type="journal article" date="2019" name="ISME J.">
        <title>Evolution in action: habitat transition from sediment to the pelagial leads to genome streamlining in Methylophilaceae.</title>
        <authorList>
            <person name="Salcher M."/>
            <person name="Schaefle D."/>
            <person name="Kaspar M."/>
            <person name="Neuenschwander S.M."/>
            <person name="Ghai R."/>
        </authorList>
    </citation>
    <scope>NUCLEOTIDE SEQUENCE [LARGE SCALE GENOMIC DNA]</scope>
    <source>
        <strain evidence="13">MMS-M-51</strain>
    </source>
</reference>
<dbReference type="InterPro" id="IPR033940">
    <property type="entry name" value="IPMI_Swivel"/>
</dbReference>
<keyword evidence="9 10" id="KW-0100">Branched-chain amino acid biosynthesis</keyword>
<dbReference type="EC" id="4.2.1.33" evidence="10"/>
<dbReference type="GO" id="GO:0003861">
    <property type="term" value="F:3-isopropylmalate dehydratase activity"/>
    <property type="evidence" value="ECO:0007669"/>
    <property type="project" value="UniProtKB-UniRule"/>
</dbReference>
<comment type="pathway">
    <text evidence="3 10">Amino-acid biosynthesis; L-leucine biosynthesis; L-leucine from 3-methyl-2-oxobutanoate: step 2/4.</text>
</comment>
<dbReference type="PANTHER" id="PTHR43345">
    <property type="entry name" value="3-ISOPROPYLMALATE DEHYDRATASE SMALL SUBUNIT 2-RELATED-RELATED"/>
    <property type="match status" value="1"/>
</dbReference>
<dbReference type="AlphaFoldDB" id="A0A5B8CSY5"/>
<evidence type="ECO:0000256" key="7">
    <source>
        <dbReference type="ARBA" id="ARBA00022605"/>
    </source>
</evidence>
<evidence type="ECO:0000313" key="13">
    <source>
        <dbReference type="Proteomes" id="UP000311008"/>
    </source>
</evidence>
<comment type="subunit">
    <text evidence="5 10">Heterodimer of LeuC and LeuD.</text>
</comment>
<dbReference type="GO" id="GO:0009316">
    <property type="term" value="C:3-isopropylmalate dehydratase complex"/>
    <property type="evidence" value="ECO:0007669"/>
    <property type="project" value="InterPro"/>
</dbReference>
<evidence type="ECO:0000313" key="12">
    <source>
        <dbReference type="EMBL" id="QDC44250.1"/>
    </source>
</evidence>
<comment type="similarity">
    <text evidence="4 10">Belongs to the LeuD family. LeuD type 1 subfamily.</text>
</comment>
<keyword evidence="13" id="KW-1185">Reference proteome</keyword>
<evidence type="ECO:0000256" key="3">
    <source>
        <dbReference type="ARBA" id="ARBA00004729"/>
    </source>
</evidence>
<dbReference type="EMBL" id="CP040946">
    <property type="protein sequence ID" value="QDC44250.1"/>
    <property type="molecule type" value="Genomic_DNA"/>
</dbReference>
<evidence type="ECO:0000256" key="6">
    <source>
        <dbReference type="ARBA" id="ARBA00022430"/>
    </source>
</evidence>
<organism evidence="12 13">
    <name type="scientific">Methylophilus medardicus</name>
    <dbReference type="NCBI Taxonomy" id="2588534"/>
    <lineage>
        <taxon>Bacteria</taxon>
        <taxon>Pseudomonadati</taxon>
        <taxon>Pseudomonadota</taxon>
        <taxon>Betaproteobacteria</taxon>
        <taxon>Nitrosomonadales</taxon>
        <taxon>Methylophilaceae</taxon>
        <taxon>Methylophilus</taxon>
    </lineage>
</organism>
<name>A0A5B8CSY5_9PROT</name>
<dbReference type="SUPFAM" id="SSF52016">
    <property type="entry name" value="LeuD/IlvD-like"/>
    <property type="match status" value="1"/>
</dbReference>
<evidence type="ECO:0000256" key="5">
    <source>
        <dbReference type="ARBA" id="ARBA00011271"/>
    </source>
</evidence>
<dbReference type="InterPro" id="IPR000573">
    <property type="entry name" value="AconitaseA/IPMdHydase_ssu_swvl"/>
</dbReference>
<evidence type="ECO:0000256" key="2">
    <source>
        <dbReference type="ARBA" id="ARBA00002695"/>
    </source>
</evidence>
<evidence type="ECO:0000256" key="4">
    <source>
        <dbReference type="ARBA" id="ARBA00009845"/>
    </source>
</evidence>
<protein>
    <recommendedName>
        <fullName evidence="10">3-isopropylmalate dehydratase small subunit</fullName>
        <ecNumber evidence="10">4.2.1.33</ecNumber>
    </recommendedName>
    <alternativeName>
        <fullName evidence="10">Alpha-IPM isomerase</fullName>
        <shortName evidence="10">IPMI</shortName>
    </alternativeName>
    <alternativeName>
        <fullName evidence="10">Isopropylmalate isomerase</fullName>
    </alternativeName>
</protein>
<keyword evidence="8 10" id="KW-0456">Lyase</keyword>
<feature type="domain" description="Aconitase A/isopropylmalate dehydratase small subunit swivel" evidence="11">
    <location>
        <begin position="1"/>
        <end position="131"/>
    </location>
</feature>
<dbReference type="UniPathway" id="UPA00048">
    <property type="reaction ID" value="UER00071"/>
</dbReference>
<dbReference type="RefSeq" id="WP_140003582.1">
    <property type="nucleotide sequence ID" value="NZ_CP040946.1"/>
</dbReference>
<keyword evidence="6 10" id="KW-0432">Leucine biosynthesis</keyword>
<evidence type="ECO:0000256" key="1">
    <source>
        <dbReference type="ARBA" id="ARBA00000491"/>
    </source>
</evidence>
<comment type="catalytic activity">
    <reaction evidence="1 10">
        <text>(2R,3S)-3-isopropylmalate = (2S)-2-isopropylmalate</text>
        <dbReference type="Rhea" id="RHEA:32287"/>
        <dbReference type="ChEBI" id="CHEBI:1178"/>
        <dbReference type="ChEBI" id="CHEBI:35121"/>
        <dbReference type="EC" id="4.2.1.33"/>
    </reaction>
</comment>
<dbReference type="PANTHER" id="PTHR43345:SF5">
    <property type="entry name" value="3-ISOPROPYLMALATE DEHYDRATASE SMALL SUBUNIT"/>
    <property type="match status" value="1"/>
</dbReference>
<evidence type="ECO:0000256" key="10">
    <source>
        <dbReference type="HAMAP-Rule" id="MF_01031"/>
    </source>
</evidence>
<dbReference type="Pfam" id="PF00694">
    <property type="entry name" value="Aconitase_C"/>
    <property type="match status" value="1"/>
</dbReference>
<dbReference type="InterPro" id="IPR004431">
    <property type="entry name" value="3-IsopropMal_deHydase_ssu"/>
</dbReference>
<dbReference type="NCBIfam" id="TIGR00171">
    <property type="entry name" value="leuD"/>
    <property type="match status" value="1"/>
</dbReference>
<dbReference type="Proteomes" id="UP000311008">
    <property type="component" value="Chromosome"/>
</dbReference>
<keyword evidence="7 10" id="KW-0028">Amino-acid biosynthesis</keyword>
<sequence>MKAFNTLNGLACPLDRANVDTDAIIPKQFLKSIKRSGFGPYLFDEWRYTNYGEPGMDCSTRPLNKDFVLNQPRYQGAQVLLARDNFGCGSSREHAPWAIEDQGFRVIIAPSFADIFFNNCYKNGILPIVASAEQVDILFKECLANEGYTLNVDLASQTVTTPSGQTFSFEITPTRKHNLLNGLDEIGLTLQHAEEIRRFEINHQQAQPWLFA</sequence>
<dbReference type="CDD" id="cd01577">
    <property type="entry name" value="IPMI_Swivel"/>
    <property type="match status" value="1"/>
</dbReference>